<dbReference type="Gene3D" id="1.20.1280.290">
    <property type="match status" value="2"/>
</dbReference>
<feature type="transmembrane region" description="Helical" evidence="5">
    <location>
        <begin position="6"/>
        <end position="26"/>
    </location>
</feature>
<protein>
    <submittedName>
        <fullName evidence="6">Uncharacterized conserved protein, contains PQ loop repeat</fullName>
    </submittedName>
</protein>
<dbReference type="InterPro" id="IPR006603">
    <property type="entry name" value="PQ-loop_rpt"/>
</dbReference>
<name>A0A1H3JEJ3_9ACTN</name>
<dbReference type="Pfam" id="PF04193">
    <property type="entry name" value="PQ-loop"/>
    <property type="match status" value="2"/>
</dbReference>
<evidence type="ECO:0000256" key="5">
    <source>
        <dbReference type="SAM" id="Phobius"/>
    </source>
</evidence>
<dbReference type="AlphaFoldDB" id="A0A1H3JEJ3"/>
<evidence type="ECO:0000313" key="7">
    <source>
        <dbReference type="Proteomes" id="UP000242415"/>
    </source>
</evidence>
<gene>
    <name evidence="6" type="ORF">SAMN05444365_10266</name>
</gene>
<evidence type="ECO:0000256" key="2">
    <source>
        <dbReference type="ARBA" id="ARBA00022692"/>
    </source>
</evidence>
<evidence type="ECO:0000256" key="4">
    <source>
        <dbReference type="ARBA" id="ARBA00023136"/>
    </source>
</evidence>
<accession>A0A1H3JEJ3</accession>
<evidence type="ECO:0000256" key="1">
    <source>
        <dbReference type="ARBA" id="ARBA00004141"/>
    </source>
</evidence>
<reference evidence="7" key="1">
    <citation type="submission" date="2016-10" db="EMBL/GenBank/DDBJ databases">
        <authorList>
            <person name="Varghese N."/>
            <person name="Submissions S."/>
        </authorList>
    </citation>
    <scope>NUCLEOTIDE SEQUENCE [LARGE SCALE GENOMIC DNA]</scope>
    <source>
        <strain evidence="7">DSM 45245</strain>
    </source>
</reference>
<keyword evidence="4 5" id="KW-0472">Membrane</keyword>
<keyword evidence="7" id="KW-1185">Reference proteome</keyword>
<evidence type="ECO:0000313" key="6">
    <source>
        <dbReference type="EMBL" id="SDY37935.1"/>
    </source>
</evidence>
<comment type="subcellular location">
    <subcellularLocation>
        <location evidence="1">Membrane</location>
        <topology evidence="1">Multi-pass membrane protein</topology>
    </subcellularLocation>
</comment>
<feature type="transmembrane region" description="Helical" evidence="5">
    <location>
        <begin position="160"/>
        <end position="187"/>
    </location>
</feature>
<dbReference type="OrthoDB" id="5183257at2"/>
<evidence type="ECO:0000256" key="3">
    <source>
        <dbReference type="ARBA" id="ARBA00022989"/>
    </source>
</evidence>
<organism evidence="6 7">
    <name type="scientific">Micromonospora pattaloongensis</name>
    <dbReference type="NCBI Taxonomy" id="405436"/>
    <lineage>
        <taxon>Bacteria</taxon>
        <taxon>Bacillati</taxon>
        <taxon>Actinomycetota</taxon>
        <taxon>Actinomycetes</taxon>
        <taxon>Micromonosporales</taxon>
        <taxon>Micromonosporaceae</taxon>
        <taxon>Micromonospora</taxon>
    </lineage>
</organism>
<proteinExistence type="predicted"/>
<feature type="transmembrane region" description="Helical" evidence="5">
    <location>
        <begin position="66"/>
        <end position="84"/>
    </location>
</feature>
<feature type="transmembrane region" description="Helical" evidence="5">
    <location>
        <begin position="96"/>
        <end position="127"/>
    </location>
</feature>
<dbReference type="Proteomes" id="UP000242415">
    <property type="component" value="Unassembled WGS sequence"/>
</dbReference>
<dbReference type="GO" id="GO:0016020">
    <property type="term" value="C:membrane"/>
    <property type="evidence" value="ECO:0007669"/>
    <property type="project" value="UniProtKB-SubCell"/>
</dbReference>
<keyword evidence="3 5" id="KW-1133">Transmembrane helix</keyword>
<dbReference type="EMBL" id="FNPH01000002">
    <property type="protein sequence ID" value="SDY37935.1"/>
    <property type="molecule type" value="Genomic_DNA"/>
</dbReference>
<sequence>MEPYVPIAVLGLVAAVIGIIGSFPQVVRLMRASHADGVSFASAVLGLLSTATWLTYGVTLGDPTQIVANVPTLVAAMMLVALIVRRAGAPVGRAVAGILGWGAAIGLVFLLGGVAAVGTAAAAVSIVRQVPQVRLAFSGAPLDGLSPTTYLFAITSGSLWTAYGLALGLVPVWANALIAVVLSAAVLARRCPPRRVIAALDAGRWGSPGRLLVRPVVARVATA</sequence>
<keyword evidence="2 5" id="KW-0812">Transmembrane</keyword>
<feature type="transmembrane region" description="Helical" evidence="5">
    <location>
        <begin position="38"/>
        <end position="60"/>
    </location>
</feature>